<name>A0A0A1XE40_ZEUCU</name>
<reference evidence="2" key="2">
    <citation type="journal article" date="2015" name="Gigascience">
        <title>Reconstructing a comprehensive transcriptome assembly of a white-pupal translocated strain of the pest fruit fly Bactrocera cucurbitae.</title>
        <authorList>
            <person name="Sim S.B."/>
            <person name="Calla B."/>
            <person name="Hall B."/>
            <person name="DeRego T."/>
            <person name="Geib S.M."/>
        </authorList>
    </citation>
    <scope>NUCLEOTIDE SEQUENCE</scope>
</reference>
<dbReference type="OrthoDB" id="7998970at2759"/>
<reference evidence="2" key="1">
    <citation type="submission" date="2014-11" db="EMBL/GenBank/DDBJ databases">
        <authorList>
            <person name="Geib S."/>
        </authorList>
    </citation>
    <scope>NUCLEOTIDE SEQUENCE</scope>
</reference>
<feature type="signal peptide" evidence="1">
    <location>
        <begin position="1"/>
        <end position="26"/>
    </location>
</feature>
<sequence length="153" mass="15889">MKYNTQIAISLLLIATVGLWVQPTTATCGVCGTNGIACISESEFYICFNNQPDKSTKHACPDGGTCTSLMMKCSDAANAPADCPALTCGCTVDSGMFACTSRTTFAQCNDDEVVTRGTCPTGLVCAAQRGGEICVDECLLDGKIDCDSEAIVG</sequence>
<evidence type="ECO:0000256" key="1">
    <source>
        <dbReference type="SAM" id="SignalP"/>
    </source>
</evidence>
<evidence type="ECO:0000313" key="2">
    <source>
        <dbReference type="EMBL" id="JAD09210.1"/>
    </source>
</evidence>
<accession>A0A0A1XE40</accession>
<dbReference type="AlphaFoldDB" id="A0A0A1XE40"/>
<protein>
    <submittedName>
        <fullName evidence="2">Protocadherin Fat 1</fullName>
    </submittedName>
</protein>
<dbReference type="GeneID" id="105210501"/>
<gene>
    <name evidence="2" type="primary">FAT1_1</name>
    <name evidence="2" type="ORF">g.1680</name>
</gene>
<proteinExistence type="predicted"/>
<keyword evidence="1" id="KW-0732">Signal</keyword>
<organism evidence="2">
    <name type="scientific">Zeugodacus cucurbitae</name>
    <name type="common">Melon fruit fly</name>
    <name type="synonym">Bactrocera cucurbitae</name>
    <dbReference type="NCBI Taxonomy" id="28588"/>
    <lineage>
        <taxon>Eukaryota</taxon>
        <taxon>Metazoa</taxon>
        <taxon>Ecdysozoa</taxon>
        <taxon>Arthropoda</taxon>
        <taxon>Hexapoda</taxon>
        <taxon>Insecta</taxon>
        <taxon>Pterygota</taxon>
        <taxon>Neoptera</taxon>
        <taxon>Endopterygota</taxon>
        <taxon>Diptera</taxon>
        <taxon>Brachycera</taxon>
        <taxon>Muscomorpha</taxon>
        <taxon>Tephritoidea</taxon>
        <taxon>Tephritidae</taxon>
        <taxon>Zeugodacus</taxon>
        <taxon>Zeugodacus</taxon>
    </lineage>
</organism>
<feature type="chain" id="PRO_5001983221" evidence="1">
    <location>
        <begin position="27"/>
        <end position="153"/>
    </location>
</feature>
<dbReference type="EMBL" id="GBXI01005082">
    <property type="protein sequence ID" value="JAD09210.1"/>
    <property type="molecule type" value="Transcribed_RNA"/>
</dbReference>